<dbReference type="EnsemblMetazoa" id="XM_022801294">
    <property type="protein sequence ID" value="XP_022657029"/>
    <property type="gene ID" value="LOC111248631"/>
</dbReference>
<dbReference type="KEGG" id="vde:111248631"/>
<dbReference type="SUPFAM" id="SSF52540">
    <property type="entry name" value="P-loop containing nucleoside triphosphate hydrolases"/>
    <property type="match status" value="1"/>
</dbReference>
<evidence type="ECO:0000259" key="3">
    <source>
        <dbReference type="Pfam" id="PF13087"/>
    </source>
</evidence>
<dbReference type="InterPro" id="IPR041679">
    <property type="entry name" value="DNA2/NAM7-like_C"/>
</dbReference>
<dbReference type="Gene3D" id="3.40.50.300">
    <property type="entry name" value="P-loop containing nucleotide triphosphate hydrolases"/>
    <property type="match status" value="3"/>
</dbReference>
<dbReference type="CDD" id="cd18808">
    <property type="entry name" value="SF1_C_Upf1"/>
    <property type="match status" value="1"/>
</dbReference>
<dbReference type="RefSeq" id="XP_022657026.1">
    <property type="nucleotide sequence ID" value="XM_022801291.1"/>
</dbReference>
<dbReference type="GeneID" id="111248631"/>
<evidence type="ECO:0000259" key="4">
    <source>
        <dbReference type="Pfam" id="PF25396"/>
    </source>
</evidence>
<dbReference type="InterPro" id="IPR057373">
    <property type="entry name" value="ZNFX1"/>
</dbReference>
<dbReference type="InterPro" id="IPR047187">
    <property type="entry name" value="SF1_C_Upf1"/>
</dbReference>
<feature type="domain" description="DNA2/NAM7 helicase helicase" evidence="2">
    <location>
        <begin position="350"/>
        <end position="749"/>
    </location>
</feature>
<name>A0A7M7JUR8_VARDE</name>
<dbReference type="FunCoup" id="A0A7M7JUR8">
    <property type="interactions" value="3"/>
</dbReference>
<keyword evidence="6" id="KW-1185">Reference proteome</keyword>
<dbReference type="Proteomes" id="UP000594260">
    <property type="component" value="Unplaced"/>
</dbReference>
<protein>
    <recommendedName>
        <fullName evidence="7">NFX1-type zinc finger-containing protein 1</fullName>
    </recommendedName>
</protein>
<evidence type="ECO:0000259" key="2">
    <source>
        <dbReference type="Pfam" id="PF13086"/>
    </source>
</evidence>
<dbReference type="OMA" id="YQEDCLL"/>
<dbReference type="GO" id="GO:0031380">
    <property type="term" value="C:nuclear RNA-directed RNA polymerase complex"/>
    <property type="evidence" value="ECO:0007669"/>
    <property type="project" value="TreeGrafter"/>
</dbReference>
<dbReference type="InterPro" id="IPR027417">
    <property type="entry name" value="P-loop_NTPase"/>
</dbReference>
<proteinExistence type="predicted"/>
<dbReference type="InParanoid" id="A0A7M7JUR8"/>
<feature type="coiled-coil region" evidence="1">
    <location>
        <begin position="644"/>
        <end position="678"/>
    </location>
</feature>
<dbReference type="RefSeq" id="XP_022657028.1">
    <property type="nucleotide sequence ID" value="XM_022801293.1"/>
</dbReference>
<feature type="domain" description="ZNFX1" evidence="4">
    <location>
        <begin position="188"/>
        <end position="257"/>
    </location>
</feature>
<dbReference type="EnsemblMetazoa" id="XM_022801293">
    <property type="protein sequence ID" value="XP_022657028"/>
    <property type="gene ID" value="LOC111248631"/>
</dbReference>
<dbReference type="GO" id="GO:0004386">
    <property type="term" value="F:helicase activity"/>
    <property type="evidence" value="ECO:0007669"/>
    <property type="project" value="InterPro"/>
</dbReference>
<evidence type="ECO:0008006" key="7">
    <source>
        <dbReference type="Google" id="ProtNLM"/>
    </source>
</evidence>
<dbReference type="EnsemblMetazoa" id="XM_022801295">
    <property type="protein sequence ID" value="XP_022657030"/>
    <property type="gene ID" value="LOC111248631"/>
</dbReference>
<reference evidence="5" key="1">
    <citation type="submission" date="2021-01" db="UniProtKB">
        <authorList>
            <consortium name="EnsemblMetazoa"/>
        </authorList>
    </citation>
    <scope>IDENTIFICATION</scope>
</reference>
<evidence type="ECO:0000313" key="5">
    <source>
        <dbReference type="EnsemblMetazoa" id="XP_022657029"/>
    </source>
</evidence>
<dbReference type="PANTHER" id="PTHR10887:SF341">
    <property type="entry name" value="NFX1-TYPE ZINC FINGER-CONTAINING PROTEIN 1"/>
    <property type="match status" value="1"/>
</dbReference>
<dbReference type="InterPro" id="IPR045055">
    <property type="entry name" value="DNA2/NAM7-like"/>
</dbReference>
<dbReference type="OrthoDB" id="6429945at2759"/>
<dbReference type="Pfam" id="PF25396">
    <property type="entry name" value="ZNFX1"/>
    <property type="match status" value="1"/>
</dbReference>
<evidence type="ECO:0000256" key="1">
    <source>
        <dbReference type="SAM" id="Coils"/>
    </source>
</evidence>
<dbReference type="Pfam" id="PF13087">
    <property type="entry name" value="AAA_12"/>
    <property type="match status" value="1"/>
</dbReference>
<accession>A0A7M7JUR8</accession>
<dbReference type="PANTHER" id="PTHR10887">
    <property type="entry name" value="DNA2/NAM7 HELICASE FAMILY"/>
    <property type="match status" value="1"/>
</dbReference>
<dbReference type="RefSeq" id="XP_022657030.1">
    <property type="nucleotide sequence ID" value="XM_022801295.1"/>
</dbReference>
<dbReference type="Pfam" id="PF13086">
    <property type="entry name" value="AAA_11"/>
    <property type="match status" value="1"/>
</dbReference>
<organism evidence="5 6">
    <name type="scientific">Varroa destructor</name>
    <name type="common">Honeybee mite</name>
    <dbReference type="NCBI Taxonomy" id="109461"/>
    <lineage>
        <taxon>Eukaryota</taxon>
        <taxon>Metazoa</taxon>
        <taxon>Ecdysozoa</taxon>
        <taxon>Arthropoda</taxon>
        <taxon>Chelicerata</taxon>
        <taxon>Arachnida</taxon>
        <taxon>Acari</taxon>
        <taxon>Parasitiformes</taxon>
        <taxon>Mesostigmata</taxon>
        <taxon>Gamasina</taxon>
        <taxon>Dermanyssoidea</taxon>
        <taxon>Varroidae</taxon>
        <taxon>Varroa</taxon>
    </lineage>
</organism>
<dbReference type="GO" id="GO:0031048">
    <property type="term" value="P:regulatory ncRNA-mediated heterochromatin formation"/>
    <property type="evidence" value="ECO:0007669"/>
    <property type="project" value="TreeGrafter"/>
</dbReference>
<dbReference type="InterPro" id="IPR041677">
    <property type="entry name" value="DNA2/NAM7_AAA_11"/>
</dbReference>
<dbReference type="EnsemblMetazoa" id="XM_022801291">
    <property type="protein sequence ID" value="XP_022657026"/>
    <property type="gene ID" value="LOC111248631"/>
</dbReference>
<keyword evidence="1" id="KW-0175">Coiled coil</keyword>
<feature type="domain" description="DNA2/NAM7 helicase-like C-terminal" evidence="3">
    <location>
        <begin position="761"/>
        <end position="981"/>
    </location>
</feature>
<sequence length="1639" mass="187511">MAPANAQVQAITVINDREQFAAGLSQNLVSNKYQTDKSLRAPSNSSQSANESSEFDAKRLKLLASYRTDRPRCCFRELPVIPTREDIDEETTYLRPNITKGTYASVSEYLDILFRLLREDYVAPLRTGVRKFREFFAAASRNGQGLKGLHSIEDVRFFLNVNIDKEASRRANLRPDQRVFRLPYASWIGIDWEQSSRLMDGCLIGVSSDNFKTLIFATVAQRTPKLLKRGYLVLQFFSEDECRALDPTTNFTLIESSSAYFEAYRHNLQVLQSMNEDQIPLVSYLVNADKRVRTPEFLEARNGKFDFTPILRHNEPDKMGDAVGPPTSAKINGKQTLKPTTWPSQEATILNARQYESMKHVLSRELCLVQGPPGTGKTFVALKMAEMMLYNRLTDKPILVVCYTNHALDRFLEGMLKFTDSIVRIGGNCKNTRLERYLLRSLQQSQANAKSVKLEQQKSRTILYNLRKTEELLGKLTGKMILSDHELTMSGNEPLETYLHIHNFMMSRKNCKVQMRASTRVPTRDPNFLNDQDRGELEAEHFLKDEDILRGEMDSHREQIISSFLGCFNGNRKVEPIIHSLRARLNQAEDLSFDERWELYRHYHWVVAKELARTYIERCSKCSVSTGHFVPANRAQQAFAKHRFKDVEAAIECLRERAEELRDEHRRQLVAIEEAQCKATYNLIADRCAVVGMTTTGAAKYNALVRRLQPQIVIVEEAAEILEAHLLASLTPSVKQLLLIGDHQQLQPSTTVHTLATEFGMQVSMFERLINNDFGFVQLHEQHRMRDKFRQLFVPAIYHDYVSHPSVMNPPSIRGMTSNLFFMKHSEPENSHSESHSKSNLFEAQFVVRLAVHLRKQSYAPDEVTILATYRGQVAAIESAVKDFNKEKGFTTMKDEEKIEFVGNKKITTIVRKKVFPDLPVSPLEGMRITTVDNYQGEESRIIILSLVRSNIKSKIGFLSRDNRICVALSRAKEGLYAIGNLTLLARVSPTWQKICAILEENNCIGDSIELKCEMHKDQIVVQKINDFERFPDGGCGKICGDRLPCGHYCREPCHEADRCHKTDFRCRKPCPKRLSCGHKCRGNCSEICTFCEKSIQRKLGCGHRVVTNCQAPLDKIWCRSKCARLLPCEHVCPRLCGEPCGGPCQTAITKRAKCGHAATFLCKDRKKRKLCLEKKEITFDKCSHKIVLPCYKVNKDLKCRQIRSMRCSRNHEFDTLCYEATGQDRADAICPAAVFKTLQCGHRFEIRCSLVRRWNGKLCDLTDFPCPEGCLNKVTLRPSSASRTCLTSCNIDSRPKGRCTGQECHEYCGKTLFCGHRCPGFCHTQCSPCSEPITYVCPHEQIDLRCMSSLYRNPCDKPAVHCEHKSCEKNCGSCFCSCNRRCQKIPPCGIASHSCIGLCGEQCICGVCHGNMLVKRRPMAGKVANPNNNVHYFRLPCGHCCEVAWLDNNMARHRNLLKFPTCPSCHQQIRFCRRYKELLTKISNQMKALVQRVFGNLKANEKSMIRLFEHDKLSQDLRPIFLERDISKYELKYIQCRLQMSRSKKLDIRQDNISNTLIFRQQSLINYASENGFVTRSALAERDGNRRDDPNRVGLIVKLPSEPETADNWRICKQHNFFQGGQCSKCSRKRTLRNRRLQ</sequence>
<dbReference type="RefSeq" id="XP_022657029.1">
    <property type="nucleotide sequence ID" value="XM_022801294.1"/>
</dbReference>
<evidence type="ECO:0000313" key="6">
    <source>
        <dbReference type="Proteomes" id="UP000594260"/>
    </source>
</evidence>